<feature type="compositionally biased region" description="Basic and acidic residues" evidence="7">
    <location>
        <begin position="398"/>
        <end position="408"/>
    </location>
</feature>
<dbReference type="AlphaFoldDB" id="A0A2H8TS74"/>
<evidence type="ECO:0000256" key="6">
    <source>
        <dbReference type="RuleBase" id="RU365006"/>
    </source>
</evidence>
<dbReference type="FunFam" id="3.60.15.10:FF:000008">
    <property type="entry name" value="Cleavage and polyadenylation specificity factor subunit 2"/>
    <property type="match status" value="1"/>
</dbReference>
<gene>
    <name evidence="9" type="primary">Cpsf100_0</name>
</gene>
<feature type="domain" description="Beta-Casp" evidence="8">
    <location>
        <begin position="243"/>
        <end position="368"/>
    </location>
</feature>
<dbReference type="InterPro" id="IPR025069">
    <property type="entry name" value="Cpsf2_C"/>
</dbReference>
<proteinExistence type="inferred from homology"/>
<organism evidence="9">
    <name type="scientific">Melanaphis sacchari</name>
    <dbReference type="NCBI Taxonomy" id="742174"/>
    <lineage>
        <taxon>Eukaryota</taxon>
        <taxon>Metazoa</taxon>
        <taxon>Ecdysozoa</taxon>
        <taxon>Arthropoda</taxon>
        <taxon>Hexapoda</taxon>
        <taxon>Insecta</taxon>
        <taxon>Pterygota</taxon>
        <taxon>Neoptera</taxon>
        <taxon>Paraneoptera</taxon>
        <taxon>Hemiptera</taxon>
        <taxon>Sternorrhyncha</taxon>
        <taxon>Aphidomorpha</taxon>
        <taxon>Aphidoidea</taxon>
        <taxon>Aphididae</taxon>
        <taxon>Aphidini</taxon>
        <taxon>Melanaphis</taxon>
    </lineage>
</organism>
<sequence>MTSIIKFYTLSGARDESPPCYLLQIDEFKFLLDCGWDEHFSMGVVNKLKKYIHQIDAVLLSHPDRFHLGILPYLVGKCGLNCPVYATIPVYQMGQMFMYDLHQSLCNVEDFTLFNLDDVDAAFDKVIQVKYNQIVSLKGKGIGLRIVALPAGHMVGGTIWRISKIGEEDIVYAVDFNHKKERHLNGSDLERLGRPSLLILDCFNAAYSQPRRRSRDESLITCILTTLRVKGNVLIAIDTAGRVLELMYMLDQLWRNKESGLGVYSLVFLTNVSYNTVEFAKSQIEWMSDKLMKSFEGARNNPFFFKHVKLCHNMNDLNKVSEPKVVLASNGDLESGFSREIFIMWASKPKNSVILADRTAPGTLARDLIEEGGDRNIKLIVKKRVPLDEDELEEYNIKHNKEKLEASKNEPVSSDSEDEQEPMRGKHDLLVDADSLSSKKSSKKELPPMFPYYDEKCKFDPYGEIIKQEDFIKFNTATGEEKTVDEQNKKNNEDEEMDICDLPSKCVEYEMDIYVAAKIVPIDFEGRSDGESLKQIVLALKPRRLILVRGNHYSTKVVYNFAKVFIDSNVFTPKIGHCLNVTTESHIYQVRLTDELLSTVNFKKGPNGDLAYMNAKLKLKCRGDSMEIDNAVSEKTPRIDDQMFTLEPLADHEIRPRKSVFINRLKLSDFKQILSKNNIPCELSKGVLWCCNRTICVRRNSSGKVLIEGIISRQYYYIRSLLYSQFIIL</sequence>
<evidence type="ECO:0000313" key="9">
    <source>
        <dbReference type="EMBL" id="MBW16058.1"/>
    </source>
</evidence>
<evidence type="ECO:0000256" key="7">
    <source>
        <dbReference type="SAM" id="MobiDB-lite"/>
    </source>
</evidence>
<dbReference type="EMBL" id="GFXV01004253">
    <property type="protein sequence ID" value="MBW16058.1"/>
    <property type="molecule type" value="Transcribed_RNA"/>
</dbReference>
<comment type="similarity">
    <text evidence="2 6">Belongs to the metallo-beta-lactamase superfamily. RNA-metabolizing metallo-beta-lactamase-like family. CPSF2/YSH1 subfamily.</text>
</comment>
<dbReference type="SUPFAM" id="SSF56281">
    <property type="entry name" value="Metallo-hydrolase/oxidoreductase"/>
    <property type="match status" value="1"/>
</dbReference>
<protein>
    <recommendedName>
        <fullName evidence="6">Cleavage and polyadenylation specificity factor subunit 2</fullName>
    </recommendedName>
    <alternativeName>
        <fullName evidence="6">Cleavage and polyadenylation specificity factor 100 kDa subunit</fullName>
    </alternativeName>
</protein>
<evidence type="ECO:0000256" key="5">
    <source>
        <dbReference type="ARBA" id="ARBA00023242"/>
    </source>
</evidence>
<keyword evidence="5 6" id="KW-0539">Nucleus</keyword>
<evidence type="ECO:0000259" key="8">
    <source>
        <dbReference type="SMART" id="SM01027"/>
    </source>
</evidence>
<comment type="subcellular location">
    <subcellularLocation>
        <location evidence="1 6">Nucleus</location>
    </subcellularLocation>
</comment>
<dbReference type="InterPro" id="IPR036866">
    <property type="entry name" value="RibonucZ/Hydroxyglut_hydro"/>
</dbReference>
<accession>A0A2H8TS74</accession>
<keyword evidence="3 6" id="KW-0507">mRNA processing</keyword>
<dbReference type="Pfam" id="PF10996">
    <property type="entry name" value="Beta-Casp"/>
    <property type="match status" value="1"/>
</dbReference>
<dbReference type="GO" id="GO:0006398">
    <property type="term" value="P:mRNA 3'-end processing by stem-loop binding and cleavage"/>
    <property type="evidence" value="ECO:0007669"/>
    <property type="project" value="InterPro"/>
</dbReference>
<dbReference type="GO" id="GO:0005847">
    <property type="term" value="C:mRNA cleavage and polyadenylation specificity factor complex"/>
    <property type="evidence" value="ECO:0007669"/>
    <property type="project" value="InterPro"/>
</dbReference>
<dbReference type="Pfam" id="PF13299">
    <property type="entry name" value="CPSF100_C"/>
    <property type="match status" value="1"/>
</dbReference>
<dbReference type="Pfam" id="PF07521">
    <property type="entry name" value="RMMBL"/>
    <property type="match status" value="1"/>
</dbReference>
<dbReference type="OrthoDB" id="64353at2759"/>
<dbReference type="InterPro" id="IPR035639">
    <property type="entry name" value="CPSF2_MBL"/>
</dbReference>
<dbReference type="Gene3D" id="3.60.15.10">
    <property type="entry name" value="Ribonuclease Z/Hydroxyacylglutathione hydrolase-like"/>
    <property type="match status" value="1"/>
</dbReference>
<dbReference type="PANTHER" id="PTHR45922">
    <property type="entry name" value="CLEAVAGE AND POLYADENYLATION SPECIFICITY FACTOR SUBUNIT 2"/>
    <property type="match status" value="1"/>
</dbReference>
<reference evidence="9" key="1">
    <citation type="submission" date="2017-10" db="EMBL/GenBank/DDBJ databases">
        <title>Transcriptome Assembly of Sugarcane Aphid Adults.</title>
        <authorList>
            <person name="Scully E.D."/>
            <person name="Palmer N.A."/>
            <person name="Geib S.M."/>
            <person name="Sarath G."/>
            <person name="Sattler S.E."/>
        </authorList>
    </citation>
    <scope>NUCLEOTIDE SEQUENCE</scope>
    <source>
        <tissue evidence="9">Whole body</tissue>
    </source>
</reference>
<feature type="region of interest" description="Disordered" evidence="7">
    <location>
        <begin position="398"/>
        <end position="444"/>
    </location>
</feature>
<feature type="compositionally biased region" description="Basic and acidic residues" evidence="7">
    <location>
        <begin position="421"/>
        <end position="430"/>
    </location>
</feature>
<dbReference type="InterPro" id="IPR022712">
    <property type="entry name" value="Beta_Casp"/>
</dbReference>
<dbReference type="PANTHER" id="PTHR45922:SF1">
    <property type="entry name" value="CLEAVAGE AND POLYADENYLATION SPECIFICITY FACTOR SUBUNIT 2"/>
    <property type="match status" value="1"/>
</dbReference>
<dbReference type="SMART" id="SM01027">
    <property type="entry name" value="Beta-Casp"/>
    <property type="match status" value="1"/>
</dbReference>
<dbReference type="CDD" id="cd16293">
    <property type="entry name" value="CPSF2-like_MBL-fold"/>
    <property type="match status" value="1"/>
</dbReference>
<evidence type="ECO:0000256" key="3">
    <source>
        <dbReference type="ARBA" id="ARBA00022664"/>
    </source>
</evidence>
<evidence type="ECO:0000256" key="2">
    <source>
        <dbReference type="ARBA" id="ARBA00010624"/>
    </source>
</evidence>
<dbReference type="InterPro" id="IPR001279">
    <property type="entry name" value="Metallo-B-lactamas"/>
</dbReference>
<dbReference type="InterPro" id="IPR011108">
    <property type="entry name" value="RMMBL"/>
</dbReference>
<keyword evidence="4 6" id="KW-0694">RNA-binding</keyword>
<evidence type="ECO:0000256" key="1">
    <source>
        <dbReference type="ARBA" id="ARBA00004123"/>
    </source>
</evidence>
<dbReference type="Pfam" id="PF16661">
    <property type="entry name" value="Lactamase_B_6"/>
    <property type="match status" value="1"/>
</dbReference>
<evidence type="ECO:0000256" key="4">
    <source>
        <dbReference type="ARBA" id="ARBA00022884"/>
    </source>
</evidence>
<name>A0A2H8TS74_9HEMI</name>
<dbReference type="InterPro" id="IPR027075">
    <property type="entry name" value="CPSF2"/>
</dbReference>
<dbReference type="GO" id="GO:0003723">
    <property type="term" value="F:RNA binding"/>
    <property type="evidence" value="ECO:0007669"/>
    <property type="project" value="UniProtKB-KW"/>
</dbReference>